<evidence type="ECO:0000256" key="3">
    <source>
        <dbReference type="ARBA" id="ARBA00022622"/>
    </source>
</evidence>
<feature type="signal peptide" evidence="8">
    <location>
        <begin position="1"/>
        <end position="20"/>
    </location>
</feature>
<dbReference type="Pfam" id="PF20238">
    <property type="entry name" value="BIM1-like_dom"/>
    <property type="match status" value="1"/>
</dbReference>
<keyword evidence="4 8" id="KW-0732">Signal</keyword>
<dbReference type="AlphaFoldDB" id="A0A9P4QBV5"/>
<reference evidence="10" key="1">
    <citation type="journal article" date="2020" name="Stud. Mycol.">
        <title>101 Dothideomycetes genomes: a test case for predicting lifestyles and emergence of pathogens.</title>
        <authorList>
            <person name="Haridas S."/>
            <person name="Albert R."/>
            <person name="Binder M."/>
            <person name="Bloem J."/>
            <person name="Labutti K."/>
            <person name="Salamov A."/>
            <person name="Andreopoulos B."/>
            <person name="Baker S."/>
            <person name="Barry K."/>
            <person name="Bills G."/>
            <person name="Bluhm B."/>
            <person name="Cannon C."/>
            <person name="Castanera R."/>
            <person name="Culley D."/>
            <person name="Daum C."/>
            <person name="Ezra D."/>
            <person name="Gonzalez J."/>
            <person name="Henrissat B."/>
            <person name="Kuo A."/>
            <person name="Liang C."/>
            <person name="Lipzen A."/>
            <person name="Lutzoni F."/>
            <person name="Magnuson J."/>
            <person name="Mondo S."/>
            <person name="Nolan M."/>
            <person name="Ohm R."/>
            <person name="Pangilinan J."/>
            <person name="Park H.-J."/>
            <person name="Ramirez L."/>
            <person name="Alfaro M."/>
            <person name="Sun H."/>
            <person name="Tritt A."/>
            <person name="Yoshinaga Y."/>
            <person name="Zwiers L.-H."/>
            <person name="Turgeon B."/>
            <person name="Goodwin S."/>
            <person name="Spatafora J."/>
            <person name="Crous P."/>
            <person name="Grigoriev I."/>
        </authorList>
    </citation>
    <scope>NUCLEOTIDE SEQUENCE</scope>
    <source>
        <strain evidence="10">CBS 116435</strain>
    </source>
</reference>
<dbReference type="EMBL" id="MU003777">
    <property type="protein sequence ID" value="KAF2723335.1"/>
    <property type="molecule type" value="Genomic_DNA"/>
</dbReference>
<evidence type="ECO:0000256" key="6">
    <source>
        <dbReference type="ARBA" id="ARBA00023180"/>
    </source>
</evidence>
<dbReference type="InterPro" id="IPR046936">
    <property type="entry name" value="BIM1-like"/>
</dbReference>
<sequence>MSRFIKALTVVPLLAQVGMCHFELFWPPTGVDFNEDTEGTGPCGGADIVVNNASQGVQVGRFAVHVLSTHPEGHWQFRGSLSTEAPYNFTDLTPVVHTTGIGEFCLDYLSAPSEWAGRQGVIQVIDVATDGSLYQCAPVSFESGSNSTIGSTCKNATGFSADWTSQTDLGAATTTGAGAASTSSTEPSTSTTSGLAAAITPAIGSLVGGVAAMAAFGLGL</sequence>
<evidence type="ECO:0000313" key="11">
    <source>
        <dbReference type="Proteomes" id="UP000799441"/>
    </source>
</evidence>
<dbReference type="GO" id="GO:0005886">
    <property type="term" value="C:plasma membrane"/>
    <property type="evidence" value="ECO:0007669"/>
    <property type="project" value="UniProtKB-SubCell"/>
</dbReference>
<evidence type="ECO:0000256" key="2">
    <source>
        <dbReference type="ARBA" id="ARBA00022475"/>
    </source>
</evidence>
<dbReference type="PANTHER" id="PTHR34992:SF1">
    <property type="entry name" value="COPPER ACQUISITION FACTOR BIM1-LIKE DOMAIN-CONTAINING PROTEIN"/>
    <property type="match status" value="1"/>
</dbReference>
<proteinExistence type="predicted"/>
<keyword evidence="11" id="KW-1185">Reference proteome</keyword>
<name>A0A9P4QBV5_9PEZI</name>
<organism evidence="10 11">
    <name type="scientific">Polychaeton citri CBS 116435</name>
    <dbReference type="NCBI Taxonomy" id="1314669"/>
    <lineage>
        <taxon>Eukaryota</taxon>
        <taxon>Fungi</taxon>
        <taxon>Dikarya</taxon>
        <taxon>Ascomycota</taxon>
        <taxon>Pezizomycotina</taxon>
        <taxon>Dothideomycetes</taxon>
        <taxon>Dothideomycetidae</taxon>
        <taxon>Capnodiales</taxon>
        <taxon>Capnodiaceae</taxon>
        <taxon>Polychaeton</taxon>
    </lineage>
</organism>
<dbReference type="GO" id="GO:0098552">
    <property type="term" value="C:side of membrane"/>
    <property type="evidence" value="ECO:0007669"/>
    <property type="project" value="UniProtKB-KW"/>
</dbReference>
<dbReference type="Proteomes" id="UP000799441">
    <property type="component" value="Unassembled WGS sequence"/>
</dbReference>
<evidence type="ECO:0000256" key="5">
    <source>
        <dbReference type="ARBA" id="ARBA00023136"/>
    </source>
</evidence>
<keyword evidence="2" id="KW-1003">Cell membrane</keyword>
<evidence type="ECO:0000256" key="1">
    <source>
        <dbReference type="ARBA" id="ARBA00004609"/>
    </source>
</evidence>
<accession>A0A9P4QBV5</accession>
<dbReference type="PANTHER" id="PTHR34992">
    <property type="entry name" value="HYPHAL ANASTAMOSIS-7 PROTEIN"/>
    <property type="match status" value="1"/>
</dbReference>
<protein>
    <recommendedName>
        <fullName evidence="9">Copper acquisition factor BIM1-like domain-containing protein</fullName>
    </recommendedName>
</protein>
<dbReference type="OrthoDB" id="2146436at2759"/>
<dbReference type="CDD" id="cd21176">
    <property type="entry name" value="LPMO_auxiliary-like"/>
    <property type="match status" value="1"/>
</dbReference>
<gene>
    <name evidence="10" type="ORF">K431DRAFT_28450</name>
</gene>
<evidence type="ECO:0000259" key="9">
    <source>
        <dbReference type="Pfam" id="PF20238"/>
    </source>
</evidence>
<keyword evidence="5" id="KW-0472">Membrane</keyword>
<evidence type="ECO:0000313" key="10">
    <source>
        <dbReference type="EMBL" id="KAF2723335.1"/>
    </source>
</evidence>
<keyword evidence="7" id="KW-0449">Lipoprotein</keyword>
<comment type="caution">
    <text evidence="10">The sequence shown here is derived from an EMBL/GenBank/DDBJ whole genome shotgun (WGS) entry which is preliminary data.</text>
</comment>
<evidence type="ECO:0000256" key="7">
    <source>
        <dbReference type="ARBA" id="ARBA00023288"/>
    </source>
</evidence>
<comment type="subcellular location">
    <subcellularLocation>
        <location evidence="1">Cell membrane</location>
        <topology evidence="1">Lipid-anchor</topology>
        <topology evidence="1">GPI-anchor</topology>
    </subcellularLocation>
</comment>
<evidence type="ECO:0000256" key="8">
    <source>
        <dbReference type="SAM" id="SignalP"/>
    </source>
</evidence>
<evidence type="ECO:0000256" key="4">
    <source>
        <dbReference type="ARBA" id="ARBA00022729"/>
    </source>
</evidence>
<feature type="chain" id="PRO_5040425808" description="Copper acquisition factor BIM1-like domain-containing protein" evidence="8">
    <location>
        <begin position="21"/>
        <end position="220"/>
    </location>
</feature>
<keyword evidence="6" id="KW-0325">Glycoprotein</keyword>
<keyword evidence="3" id="KW-0336">GPI-anchor</keyword>
<feature type="domain" description="Copper acquisition factor BIM1-like" evidence="9">
    <location>
        <begin position="19"/>
        <end position="158"/>
    </location>
</feature>
<dbReference type="InterPro" id="IPR046530">
    <property type="entry name" value="BIM1-like_dom"/>
</dbReference>